<evidence type="ECO:0000256" key="1">
    <source>
        <dbReference type="SAM" id="MobiDB-lite"/>
    </source>
</evidence>
<sequence>MTAGKEDDKMRTMHETNEASPSISMSKMKEINGREERKKERDDVREEEEEEEEKENKSNSLPFYKLFSL</sequence>
<evidence type="ECO:0000313" key="2">
    <source>
        <dbReference type="EMBL" id="PKA54720.1"/>
    </source>
</evidence>
<feature type="region of interest" description="Disordered" evidence="1">
    <location>
        <begin position="1"/>
        <end position="69"/>
    </location>
</feature>
<evidence type="ECO:0000313" key="3">
    <source>
        <dbReference type="Proteomes" id="UP000236161"/>
    </source>
</evidence>
<gene>
    <name evidence="2" type="ORF">AXF42_Ash000555</name>
</gene>
<keyword evidence="3" id="KW-1185">Reference proteome</keyword>
<organism evidence="2 3">
    <name type="scientific">Apostasia shenzhenica</name>
    <dbReference type="NCBI Taxonomy" id="1088818"/>
    <lineage>
        <taxon>Eukaryota</taxon>
        <taxon>Viridiplantae</taxon>
        <taxon>Streptophyta</taxon>
        <taxon>Embryophyta</taxon>
        <taxon>Tracheophyta</taxon>
        <taxon>Spermatophyta</taxon>
        <taxon>Magnoliopsida</taxon>
        <taxon>Liliopsida</taxon>
        <taxon>Asparagales</taxon>
        <taxon>Orchidaceae</taxon>
        <taxon>Apostasioideae</taxon>
        <taxon>Apostasia</taxon>
    </lineage>
</organism>
<reference evidence="2 3" key="1">
    <citation type="journal article" date="2017" name="Nature">
        <title>The Apostasia genome and the evolution of orchids.</title>
        <authorList>
            <person name="Zhang G.Q."/>
            <person name="Liu K.W."/>
            <person name="Li Z."/>
            <person name="Lohaus R."/>
            <person name="Hsiao Y.Y."/>
            <person name="Niu S.C."/>
            <person name="Wang J.Y."/>
            <person name="Lin Y.C."/>
            <person name="Xu Q."/>
            <person name="Chen L.J."/>
            <person name="Yoshida K."/>
            <person name="Fujiwara S."/>
            <person name="Wang Z.W."/>
            <person name="Zhang Y.Q."/>
            <person name="Mitsuda N."/>
            <person name="Wang M."/>
            <person name="Liu G.H."/>
            <person name="Pecoraro L."/>
            <person name="Huang H.X."/>
            <person name="Xiao X.J."/>
            <person name="Lin M."/>
            <person name="Wu X.Y."/>
            <person name="Wu W.L."/>
            <person name="Chen Y.Y."/>
            <person name="Chang S.B."/>
            <person name="Sakamoto S."/>
            <person name="Ohme-Takagi M."/>
            <person name="Yagi M."/>
            <person name="Zeng S.J."/>
            <person name="Shen C.Y."/>
            <person name="Yeh C.M."/>
            <person name="Luo Y.B."/>
            <person name="Tsai W.C."/>
            <person name="Van de Peer Y."/>
            <person name="Liu Z.J."/>
        </authorList>
    </citation>
    <scope>NUCLEOTIDE SEQUENCE [LARGE SCALE GENOMIC DNA]</scope>
    <source>
        <strain evidence="3">cv. Shenzhen</strain>
        <tissue evidence="2">Stem</tissue>
    </source>
</reference>
<accession>A0A2I0AGQ2</accession>
<feature type="compositionally biased region" description="Basic and acidic residues" evidence="1">
    <location>
        <begin position="1"/>
        <end position="17"/>
    </location>
</feature>
<feature type="compositionally biased region" description="Basic and acidic residues" evidence="1">
    <location>
        <begin position="27"/>
        <end position="44"/>
    </location>
</feature>
<dbReference type="AlphaFoldDB" id="A0A2I0AGQ2"/>
<name>A0A2I0AGQ2_9ASPA</name>
<dbReference type="EMBL" id="KZ451982">
    <property type="protein sequence ID" value="PKA54720.1"/>
    <property type="molecule type" value="Genomic_DNA"/>
</dbReference>
<dbReference type="Proteomes" id="UP000236161">
    <property type="component" value="Unassembled WGS sequence"/>
</dbReference>
<proteinExistence type="predicted"/>
<protein>
    <submittedName>
        <fullName evidence="2">Uncharacterized protein</fullName>
    </submittedName>
</protein>